<proteinExistence type="predicted"/>
<dbReference type="Proteomes" id="UP000253562">
    <property type="component" value="Unassembled WGS sequence"/>
</dbReference>
<accession>A0A368KMT7</accession>
<organism evidence="2 3">
    <name type="scientific">Bremerella cremea</name>
    <dbReference type="NCBI Taxonomy" id="1031537"/>
    <lineage>
        <taxon>Bacteria</taxon>
        <taxon>Pseudomonadati</taxon>
        <taxon>Planctomycetota</taxon>
        <taxon>Planctomycetia</taxon>
        <taxon>Pirellulales</taxon>
        <taxon>Pirellulaceae</taxon>
        <taxon>Bremerella</taxon>
    </lineage>
</organism>
<sequence>MGVCWKHFIWPGGLLAIKSIAPFLPFIVICMGCAHHQLGYQTVKQAHTVADVHTQQALDNLAKFVHNPNALPHFSYPSQGSSEVNETSRLLRHADV</sequence>
<evidence type="ECO:0000313" key="2">
    <source>
        <dbReference type="EMBL" id="RCS43915.1"/>
    </source>
</evidence>
<protein>
    <submittedName>
        <fullName evidence="2">Uncharacterized protein</fullName>
    </submittedName>
</protein>
<evidence type="ECO:0000313" key="3">
    <source>
        <dbReference type="Proteomes" id="UP000253562"/>
    </source>
</evidence>
<dbReference type="EMBL" id="QPEX01000037">
    <property type="protein sequence ID" value="RCS43915.1"/>
    <property type="molecule type" value="Genomic_DNA"/>
</dbReference>
<reference evidence="2 3" key="1">
    <citation type="submission" date="2018-07" db="EMBL/GenBank/DDBJ databases">
        <title>Comparative genomes isolates from brazilian mangrove.</title>
        <authorList>
            <person name="De Araujo J.E."/>
            <person name="Taketani R.G."/>
            <person name="Silva M.C.P."/>
            <person name="Lourenco M.V."/>
            <person name="Oliveira V.M."/>
            <person name="Andreote F.D."/>
        </authorList>
    </citation>
    <scope>NUCLEOTIDE SEQUENCE [LARGE SCALE GENOMIC DNA]</scope>
    <source>
        <strain evidence="2 3">HEX PRIS-MGV</strain>
    </source>
</reference>
<gene>
    <name evidence="2" type="ORF">DTL42_18170</name>
</gene>
<evidence type="ECO:0000256" key="1">
    <source>
        <dbReference type="SAM" id="MobiDB-lite"/>
    </source>
</evidence>
<comment type="caution">
    <text evidence="2">The sequence shown here is derived from an EMBL/GenBank/DDBJ whole genome shotgun (WGS) entry which is preliminary data.</text>
</comment>
<name>A0A368KMT7_9BACT</name>
<feature type="compositionally biased region" description="Polar residues" evidence="1">
    <location>
        <begin position="77"/>
        <end position="88"/>
    </location>
</feature>
<dbReference type="AlphaFoldDB" id="A0A368KMT7"/>
<feature type="region of interest" description="Disordered" evidence="1">
    <location>
        <begin position="77"/>
        <end position="96"/>
    </location>
</feature>